<gene>
    <name evidence="3" type="ORF">jhhlp_002213</name>
</gene>
<dbReference type="PANTHER" id="PTHR13132">
    <property type="entry name" value="ALPHA- 1,6 -FUCOSYLTRANSFERASE"/>
    <property type="match status" value="1"/>
</dbReference>
<dbReference type="InParanoid" id="A0A2N3NDN0"/>
<reference evidence="3 4" key="1">
    <citation type="journal article" date="2017" name="G3 (Bethesda)">
        <title>First Draft Genome Sequence of the Pathogenic Fungus Lomentospora prolificans (Formerly Scedosporium prolificans).</title>
        <authorList>
            <person name="Luo R."/>
            <person name="Zimin A."/>
            <person name="Workman R."/>
            <person name="Fan Y."/>
            <person name="Pertea G."/>
            <person name="Grossman N."/>
            <person name="Wear M.P."/>
            <person name="Jia B."/>
            <person name="Miller H."/>
            <person name="Casadevall A."/>
            <person name="Timp W."/>
            <person name="Zhang S.X."/>
            <person name="Salzberg S.L."/>
        </authorList>
    </citation>
    <scope>NUCLEOTIDE SEQUENCE [LARGE SCALE GENOMIC DNA]</scope>
    <source>
        <strain evidence="3 4">JHH-5317</strain>
    </source>
</reference>
<organism evidence="3 4">
    <name type="scientific">Lomentospora prolificans</name>
    <dbReference type="NCBI Taxonomy" id="41688"/>
    <lineage>
        <taxon>Eukaryota</taxon>
        <taxon>Fungi</taxon>
        <taxon>Dikarya</taxon>
        <taxon>Ascomycota</taxon>
        <taxon>Pezizomycotina</taxon>
        <taxon>Sordariomycetes</taxon>
        <taxon>Hypocreomycetidae</taxon>
        <taxon>Microascales</taxon>
        <taxon>Microascaceae</taxon>
        <taxon>Lomentospora</taxon>
    </lineage>
</organism>
<proteinExistence type="predicted"/>
<dbReference type="Proteomes" id="UP000233524">
    <property type="component" value="Unassembled WGS sequence"/>
</dbReference>
<dbReference type="EMBL" id="NLAX01000008">
    <property type="protein sequence ID" value="PKS10462.1"/>
    <property type="molecule type" value="Genomic_DNA"/>
</dbReference>
<dbReference type="OrthoDB" id="2392789at2759"/>
<accession>A0A2N3NDN0</accession>
<keyword evidence="2" id="KW-1133">Transmembrane helix</keyword>
<keyword evidence="2" id="KW-0812">Transmembrane</keyword>
<evidence type="ECO:0000313" key="4">
    <source>
        <dbReference type="Proteomes" id="UP000233524"/>
    </source>
</evidence>
<feature type="region of interest" description="Disordered" evidence="1">
    <location>
        <begin position="217"/>
        <end position="236"/>
    </location>
</feature>
<comment type="caution">
    <text evidence="3">The sequence shown here is derived from an EMBL/GenBank/DDBJ whole genome shotgun (WGS) entry which is preliminary data.</text>
</comment>
<evidence type="ECO:0000256" key="1">
    <source>
        <dbReference type="SAM" id="MobiDB-lite"/>
    </source>
</evidence>
<keyword evidence="4" id="KW-1185">Reference proteome</keyword>
<evidence type="ECO:0000313" key="3">
    <source>
        <dbReference type="EMBL" id="PKS10462.1"/>
    </source>
</evidence>
<evidence type="ECO:0000256" key="2">
    <source>
        <dbReference type="SAM" id="Phobius"/>
    </source>
</evidence>
<name>A0A2N3NDN0_9PEZI</name>
<keyword evidence="2" id="KW-0472">Membrane</keyword>
<dbReference type="AlphaFoldDB" id="A0A2N3NDN0"/>
<dbReference type="GO" id="GO:0006487">
    <property type="term" value="P:protein N-linked glycosylation"/>
    <property type="evidence" value="ECO:0007669"/>
    <property type="project" value="TreeGrafter"/>
</dbReference>
<protein>
    <submittedName>
        <fullName evidence="3">Uncharacterized protein</fullName>
    </submittedName>
</protein>
<sequence length="604" mass="67671">MQAQLEVGRAARHPRMIVSPPRLNLRRAASYQHEKGPLSSTSSRFNFNHLFFSPPPSPSLPALISRPKKSPTRARPSRVLRIIAWILSAAFIIYIGTQAILKHIELAGVKLTYIERNSGDDEVEIVSGEGLPEFPTPVIVQDAWMRSRWTVSIPRKFGFPLSVSEYAEMPRFCREVQAAVRKQHEWTGKEQQPLAMYGQSDSYYIDVREAVKAGLLPGSHSETEEPEGKQGLEPGNFVGVNKDSYMPECEKSLTVVLETSEAGIGHTLMMMWTFYGIAKEQGRSFFIDDSRWTYGRYTSIFQPPPVPECRPPPRHEMVPCPQQARHLVVSAATARDALMDSLSTRKGNPAIADDGYARKVLYDFARRGYEALFHLISEDVEYVNSRVESLTSQAFKSKSPIAGMHIRRGDCHPLEFPYRDSYIPTDIFVDSARSAIKKRFPDPKSSDDPFLLVASDDPTVHNSPELTGAHHAQERIKLASKDAIDKSSSTADRDRSIMHRFKDEAFGWEGGFFSTMFWNLGLPKGQMGDHETKASGDTIALRAFLARAYLMDLSVLAKASDTVVCAVGTMGCRLLGVMMGWHEIAEGGKWVNIDGDHKWMGLTW</sequence>
<dbReference type="PANTHER" id="PTHR13132:SF29">
    <property type="entry name" value="ALPHA-(1,6)-FUCOSYLTRANSFERASE"/>
    <property type="match status" value="1"/>
</dbReference>
<dbReference type="VEuPathDB" id="FungiDB:jhhlp_002213"/>
<dbReference type="GO" id="GO:0046921">
    <property type="term" value="F:alpha-(1-&gt;6)-fucosyltransferase activity"/>
    <property type="evidence" value="ECO:0007669"/>
    <property type="project" value="TreeGrafter"/>
</dbReference>
<feature type="compositionally biased region" description="Basic and acidic residues" evidence="1">
    <location>
        <begin position="221"/>
        <end position="230"/>
    </location>
</feature>
<feature type="transmembrane region" description="Helical" evidence="2">
    <location>
        <begin position="79"/>
        <end position="101"/>
    </location>
</feature>